<evidence type="ECO:0000313" key="1">
    <source>
        <dbReference type="EMBL" id="KIK12261.1"/>
    </source>
</evidence>
<keyword evidence="2" id="KW-1185">Reference proteome</keyword>
<dbReference type="HOGENOM" id="CLU_2237678_0_0_1"/>
<dbReference type="AlphaFoldDB" id="A0A0C9Y5I8"/>
<gene>
    <name evidence="1" type="ORF">PISMIDRAFT_458136</name>
</gene>
<reference evidence="1 2" key="1">
    <citation type="submission" date="2014-04" db="EMBL/GenBank/DDBJ databases">
        <authorList>
            <consortium name="DOE Joint Genome Institute"/>
            <person name="Kuo A."/>
            <person name="Kohler A."/>
            <person name="Costa M.D."/>
            <person name="Nagy L.G."/>
            <person name="Floudas D."/>
            <person name="Copeland A."/>
            <person name="Barry K.W."/>
            <person name="Cichocki N."/>
            <person name="Veneault-Fourrey C."/>
            <person name="LaButti K."/>
            <person name="Lindquist E.A."/>
            <person name="Lipzen A."/>
            <person name="Lundell T."/>
            <person name="Morin E."/>
            <person name="Murat C."/>
            <person name="Sun H."/>
            <person name="Tunlid A."/>
            <person name="Henrissat B."/>
            <person name="Grigoriev I.V."/>
            <person name="Hibbett D.S."/>
            <person name="Martin F."/>
            <person name="Nordberg H.P."/>
            <person name="Cantor M.N."/>
            <person name="Hua S.X."/>
        </authorList>
    </citation>
    <scope>NUCLEOTIDE SEQUENCE [LARGE SCALE GENOMIC DNA]</scope>
    <source>
        <strain evidence="1 2">441</strain>
    </source>
</reference>
<proteinExistence type="predicted"/>
<name>A0A0C9Y5I8_9AGAM</name>
<reference evidence="2" key="2">
    <citation type="submission" date="2015-01" db="EMBL/GenBank/DDBJ databases">
        <title>Evolutionary Origins and Diversification of the Mycorrhizal Mutualists.</title>
        <authorList>
            <consortium name="DOE Joint Genome Institute"/>
            <consortium name="Mycorrhizal Genomics Consortium"/>
            <person name="Kohler A."/>
            <person name="Kuo A."/>
            <person name="Nagy L.G."/>
            <person name="Floudas D."/>
            <person name="Copeland A."/>
            <person name="Barry K.W."/>
            <person name="Cichocki N."/>
            <person name="Veneault-Fourrey C."/>
            <person name="LaButti K."/>
            <person name="Lindquist E.A."/>
            <person name="Lipzen A."/>
            <person name="Lundell T."/>
            <person name="Morin E."/>
            <person name="Murat C."/>
            <person name="Riley R."/>
            <person name="Ohm R."/>
            <person name="Sun H."/>
            <person name="Tunlid A."/>
            <person name="Henrissat B."/>
            <person name="Grigoriev I.V."/>
            <person name="Hibbett D.S."/>
            <person name="Martin F."/>
        </authorList>
    </citation>
    <scope>NUCLEOTIDE SEQUENCE [LARGE SCALE GENOMIC DNA]</scope>
    <source>
        <strain evidence="2">441</strain>
    </source>
</reference>
<sequence length="105" mass="11960">MHAEEGSSVSRSRSMGARRLRTQWTDSLHKVTIIHTRYSRKRVGLPNWLSPPRGSSGRDRRLSHKVAVLPALNLRVLSREPTFALSSVVRQYHITLVSTYILNVV</sequence>
<dbReference type="Proteomes" id="UP000054018">
    <property type="component" value="Unassembled WGS sequence"/>
</dbReference>
<accession>A0A0C9Y5I8</accession>
<protein>
    <submittedName>
        <fullName evidence="1">Uncharacterized protein</fullName>
    </submittedName>
</protein>
<dbReference type="EMBL" id="KN834100">
    <property type="protein sequence ID" value="KIK12261.1"/>
    <property type="molecule type" value="Genomic_DNA"/>
</dbReference>
<evidence type="ECO:0000313" key="2">
    <source>
        <dbReference type="Proteomes" id="UP000054018"/>
    </source>
</evidence>
<organism evidence="1 2">
    <name type="scientific">Pisolithus microcarpus 441</name>
    <dbReference type="NCBI Taxonomy" id="765257"/>
    <lineage>
        <taxon>Eukaryota</taxon>
        <taxon>Fungi</taxon>
        <taxon>Dikarya</taxon>
        <taxon>Basidiomycota</taxon>
        <taxon>Agaricomycotina</taxon>
        <taxon>Agaricomycetes</taxon>
        <taxon>Agaricomycetidae</taxon>
        <taxon>Boletales</taxon>
        <taxon>Sclerodermatineae</taxon>
        <taxon>Pisolithaceae</taxon>
        <taxon>Pisolithus</taxon>
    </lineage>
</organism>